<dbReference type="PANTHER" id="PTHR42917:SF2">
    <property type="entry name" value="2,4-DIENOYL-COA REDUCTASE [(2E)-ENOYL-COA-PRODUCING]"/>
    <property type="match status" value="1"/>
</dbReference>
<dbReference type="AlphaFoldDB" id="A0A916J5H6"/>
<keyword evidence="7" id="KW-0560">Oxidoreductase</keyword>
<evidence type="ECO:0000256" key="2">
    <source>
        <dbReference type="ARBA" id="ARBA00001966"/>
    </source>
</evidence>
<comment type="similarity">
    <text evidence="3">In the N-terminal section; belongs to the NADH:flavin oxidoreductase/NADH oxidase family.</text>
</comment>
<dbReference type="SUPFAM" id="SSF51395">
    <property type="entry name" value="FMN-linked oxidoreductases"/>
    <property type="match status" value="1"/>
</dbReference>
<dbReference type="GO" id="GO:0051536">
    <property type="term" value="F:iron-sulfur cluster binding"/>
    <property type="evidence" value="ECO:0007669"/>
    <property type="project" value="UniProtKB-KW"/>
</dbReference>
<proteinExistence type="inferred from homology"/>
<evidence type="ECO:0000256" key="1">
    <source>
        <dbReference type="ARBA" id="ARBA00001917"/>
    </source>
</evidence>
<dbReference type="CDD" id="cd02803">
    <property type="entry name" value="OYE_like_FMN_family"/>
    <property type="match status" value="1"/>
</dbReference>
<evidence type="ECO:0000256" key="3">
    <source>
        <dbReference type="ARBA" id="ARBA00011048"/>
    </source>
</evidence>
<organism evidence="12 13">
    <name type="scientific">Georgfuchsia toluolica</name>
    <dbReference type="NCBI Taxonomy" id="424218"/>
    <lineage>
        <taxon>Bacteria</taxon>
        <taxon>Pseudomonadati</taxon>
        <taxon>Pseudomonadota</taxon>
        <taxon>Betaproteobacteria</taxon>
        <taxon>Nitrosomonadales</taxon>
        <taxon>Sterolibacteriaceae</taxon>
        <taxon>Georgfuchsia</taxon>
    </lineage>
</organism>
<comment type="cofactor">
    <cofactor evidence="1">
        <name>FMN</name>
        <dbReference type="ChEBI" id="CHEBI:58210"/>
    </cofactor>
</comment>
<accession>A0A916J5H6</accession>
<keyword evidence="13" id="KW-1185">Reference proteome</keyword>
<evidence type="ECO:0000313" key="13">
    <source>
        <dbReference type="Proteomes" id="UP000742786"/>
    </source>
</evidence>
<keyword evidence="8" id="KW-0408">Iron</keyword>
<dbReference type="InterPro" id="IPR001155">
    <property type="entry name" value="OxRdtase_FMN_N"/>
</dbReference>
<evidence type="ECO:0000259" key="11">
    <source>
        <dbReference type="Pfam" id="PF07992"/>
    </source>
</evidence>
<feature type="domain" description="FAD/NAD(P)-binding" evidence="11">
    <location>
        <begin position="389"/>
        <end position="615"/>
    </location>
</feature>
<gene>
    <name evidence="12" type="ORF">GTOL_10696</name>
</gene>
<dbReference type="Gene3D" id="3.50.50.60">
    <property type="entry name" value="FAD/NAD(P)-binding domain"/>
    <property type="match status" value="1"/>
</dbReference>
<evidence type="ECO:0000256" key="9">
    <source>
        <dbReference type="ARBA" id="ARBA00023014"/>
    </source>
</evidence>
<dbReference type="InterPro" id="IPR051793">
    <property type="entry name" value="NADH:flavin_oxidoreductase"/>
</dbReference>
<dbReference type="Gene3D" id="3.40.50.720">
    <property type="entry name" value="NAD(P)-binding Rossmann-like Domain"/>
    <property type="match status" value="1"/>
</dbReference>
<dbReference type="Gene3D" id="3.20.20.70">
    <property type="entry name" value="Aldolase class I"/>
    <property type="match status" value="1"/>
</dbReference>
<protein>
    <submittedName>
        <fullName evidence="12">NADH oxidase</fullName>
    </submittedName>
</protein>
<dbReference type="Proteomes" id="UP000742786">
    <property type="component" value="Unassembled WGS sequence"/>
</dbReference>
<name>A0A916J5H6_9PROT</name>
<dbReference type="PANTHER" id="PTHR42917">
    <property type="entry name" value="2,4-DIENOYL-COA REDUCTASE"/>
    <property type="match status" value="1"/>
</dbReference>
<comment type="caution">
    <text evidence="12">The sequence shown here is derived from an EMBL/GenBank/DDBJ whole genome shotgun (WGS) entry which is preliminary data.</text>
</comment>
<evidence type="ECO:0000256" key="5">
    <source>
        <dbReference type="ARBA" id="ARBA00022643"/>
    </source>
</evidence>
<keyword evidence="9" id="KW-0411">Iron-sulfur</keyword>
<evidence type="ECO:0000256" key="4">
    <source>
        <dbReference type="ARBA" id="ARBA00022630"/>
    </source>
</evidence>
<dbReference type="InterPro" id="IPR023753">
    <property type="entry name" value="FAD/NAD-binding_dom"/>
</dbReference>
<keyword evidence="4" id="KW-0285">Flavoprotein</keyword>
<keyword evidence="6" id="KW-0479">Metal-binding</keyword>
<comment type="cofactor">
    <cofactor evidence="2">
        <name>[4Fe-4S] cluster</name>
        <dbReference type="ChEBI" id="CHEBI:49883"/>
    </cofactor>
</comment>
<reference evidence="12" key="1">
    <citation type="submission" date="2021-04" db="EMBL/GenBank/DDBJ databases">
        <authorList>
            <person name="Hornung B."/>
        </authorList>
    </citation>
    <scope>NUCLEOTIDE SEQUENCE</scope>
    <source>
        <strain evidence="12">G5G6</strain>
    </source>
</reference>
<dbReference type="InterPro" id="IPR013785">
    <property type="entry name" value="Aldolase_TIM"/>
</dbReference>
<dbReference type="EMBL" id="CAJQUM010000001">
    <property type="protein sequence ID" value="CAG4882814.1"/>
    <property type="molecule type" value="Genomic_DNA"/>
</dbReference>
<dbReference type="PRINTS" id="PR00368">
    <property type="entry name" value="FADPNR"/>
</dbReference>
<evidence type="ECO:0000259" key="10">
    <source>
        <dbReference type="Pfam" id="PF00724"/>
    </source>
</evidence>
<evidence type="ECO:0000256" key="7">
    <source>
        <dbReference type="ARBA" id="ARBA00023002"/>
    </source>
</evidence>
<sequence>MSMKYPKLFAPGRIGSLTLPNRVVKAPTSTAMSNMDGTVSDRLIRHYREVARGGTGLIIAEYAFVDNIASKSAHCQLGICSDEHIPGLALLAATIKEQGARAGIQLEHCGRQKFLGTPPIKSASAVPWLALKARSGDKAIPEVLSIEEIEQIVEAFGDSVKRAVMADFDLVEIHGAHGYLITNFLSPHTNKRTDRYGGTLENRMRLLSEIIQNARGKVGREFPLTVRLSGSDYEPDGFGVDETIEVAKMCEKLGLDAIHVSGGDHHQMIHQVSPMSIPRMHNVWAAEAVRKAVGIPVIASGSITLPEFAEAILVEGKGDFISLGRPLWADPEWTNKARDGRQEDIRPCIRCNDGCLDRTFFHFQAVGCSVNPEIGREGDLQITPALQRKKVAVVGGGPAGMEAARVATLRGHSVTLFEKRSLGGVLFEGSVADFKSDLGFYSEYLATQMKKLGVEIVSKEAKADDIKTGQFDAVVVATGGKSAMPAIPGLNGPEVLDAINIFNGQAKAGKQVVVLGGGETAVEVALYLEQAGHHVTLLHRRELMARDCTITDKISYSEMLARSAVKVVTGLQVTEVKKGRVTATDKHGKTSYFEADSVITALGYVPVKDELADQLRAKSGMMVFEIGDRVRTGKVYDAVHAAYRAACQI</sequence>
<dbReference type="SUPFAM" id="SSF51905">
    <property type="entry name" value="FAD/NAD(P)-binding domain"/>
    <property type="match status" value="1"/>
</dbReference>
<dbReference type="Pfam" id="PF07992">
    <property type="entry name" value="Pyr_redox_2"/>
    <property type="match status" value="1"/>
</dbReference>
<dbReference type="Pfam" id="PF00724">
    <property type="entry name" value="Oxidored_FMN"/>
    <property type="match status" value="1"/>
</dbReference>
<dbReference type="GO" id="GO:0046872">
    <property type="term" value="F:metal ion binding"/>
    <property type="evidence" value="ECO:0007669"/>
    <property type="project" value="UniProtKB-KW"/>
</dbReference>
<evidence type="ECO:0000256" key="6">
    <source>
        <dbReference type="ARBA" id="ARBA00022723"/>
    </source>
</evidence>
<evidence type="ECO:0000313" key="12">
    <source>
        <dbReference type="EMBL" id="CAG4882814.1"/>
    </source>
</evidence>
<evidence type="ECO:0000256" key="8">
    <source>
        <dbReference type="ARBA" id="ARBA00023004"/>
    </source>
</evidence>
<keyword evidence="5" id="KW-0288">FMN</keyword>
<dbReference type="GO" id="GO:0010181">
    <property type="term" value="F:FMN binding"/>
    <property type="evidence" value="ECO:0007669"/>
    <property type="project" value="InterPro"/>
</dbReference>
<feature type="domain" description="NADH:flavin oxidoreductase/NADH oxidase N-terminal" evidence="10">
    <location>
        <begin position="7"/>
        <end position="343"/>
    </location>
</feature>
<dbReference type="GO" id="GO:0016491">
    <property type="term" value="F:oxidoreductase activity"/>
    <property type="evidence" value="ECO:0007669"/>
    <property type="project" value="UniProtKB-KW"/>
</dbReference>
<dbReference type="InterPro" id="IPR036188">
    <property type="entry name" value="FAD/NAD-bd_sf"/>
</dbReference>